<sequence length="431" mass="48474">MNPTPISSIPVEILSIIFEEFCASSLSNSDCARPELTLTHVCQHWRELATNLPDLWSNILASADTPSHITTLYIARSQERCLDLDLDLRHDASDHLRRESALGLWSLIKTTTSRWRKLNIQIGPHDATAFSEDLREVGAPRLETLQVSSASHIAGLTKIFEGGSPCLKSLRLVGLSLLRFTPSTDSLTHLDLMSNCPMQFATFAKIMNRMVCLEDLTIRSRVVEGWPTHPTQEDIIHLPSLAVLKISDRRWPLFIPLLSIVAPKLHTLSLYDLVAHDLPDTASEHQLRSNLPEVTNCILRGGSTYIDEDDFGQLSRMFPKVSHFGMIDVDEFFVKQSSTYMHKVSIWPRLQTISMMPAVGEELLCSLITARTVPTTETQLQTVMLPIPTQLKRIDWMSQKVNIKKCDDSDALRLSTIAAELTFAVQPQRQT</sequence>
<dbReference type="Proteomes" id="UP000284842">
    <property type="component" value="Unassembled WGS sequence"/>
</dbReference>
<gene>
    <name evidence="2" type="ORF">CVT24_001521</name>
</gene>
<keyword evidence="3" id="KW-1185">Reference proteome</keyword>
<feature type="domain" description="F-box" evidence="1">
    <location>
        <begin position="3"/>
        <end position="59"/>
    </location>
</feature>
<reference evidence="2 3" key="1">
    <citation type="journal article" date="2018" name="Evol. Lett.">
        <title>Horizontal gene cluster transfer increased hallucinogenic mushroom diversity.</title>
        <authorList>
            <person name="Reynolds H.T."/>
            <person name="Vijayakumar V."/>
            <person name="Gluck-Thaler E."/>
            <person name="Korotkin H.B."/>
            <person name="Matheny P.B."/>
            <person name="Slot J.C."/>
        </authorList>
    </citation>
    <scope>NUCLEOTIDE SEQUENCE [LARGE SCALE GENOMIC DNA]</scope>
    <source>
        <strain evidence="2 3">2629</strain>
    </source>
</reference>
<dbReference type="Gene3D" id="3.80.10.10">
    <property type="entry name" value="Ribonuclease Inhibitor"/>
    <property type="match status" value="1"/>
</dbReference>
<dbReference type="SUPFAM" id="SSF81383">
    <property type="entry name" value="F-box domain"/>
    <property type="match status" value="1"/>
</dbReference>
<dbReference type="InterPro" id="IPR001810">
    <property type="entry name" value="F-box_dom"/>
</dbReference>
<evidence type="ECO:0000259" key="1">
    <source>
        <dbReference type="PROSITE" id="PS50181"/>
    </source>
</evidence>
<dbReference type="PROSITE" id="PS50181">
    <property type="entry name" value="FBOX"/>
    <property type="match status" value="1"/>
</dbReference>
<dbReference type="SUPFAM" id="SSF52058">
    <property type="entry name" value="L domain-like"/>
    <property type="match status" value="1"/>
</dbReference>
<name>A0A409YF96_9AGAR</name>
<dbReference type="InterPro" id="IPR036047">
    <property type="entry name" value="F-box-like_dom_sf"/>
</dbReference>
<evidence type="ECO:0000313" key="2">
    <source>
        <dbReference type="EMBL" id="PPR01692.1"/>
    </source>
</evidence>
<dbReference type="InParanoid" id="A0A409YF96"/>
<organism evidence="2 3">
    <name type="scientific">Panaeolus cyanescens</name>
    <dbReference type="NCBI Taxonomy" id="181874"/>
    <lineage>
        <taxon>Eukaryota</taxon>
        <taxon>Fungi</taxon>
        <taxon>Dikarya</taxon>
        <taxon>Basidiomycota</taxon>
        <taxon>Agaricomycotina</taxon>
        <taxon>Agaricomycetes</taxon>
        <taxon>Agaricomycetidae</taxon>
        <taxon>Agaricales</taxon>
        <taxon>Agaricineae</taxon>
        <taxon>Galeropsidaceae</taxon>
        <taxon>Panaeolus</taxon>
    </lineage>
</organism>
<dbReference type="AlphaFoldDB" id="A0A409YF96"/>
<evidence type="ECO:0000313" key="3">
    <source>
        <dbReference type="Proteomes" id="UP000284842"/>
    </source>
</evidence>
<dbReference type="OrthoDB" id="2973282at2759"/>
<protein>
    <recommendedName>
        <fullName evidence="1">F-box domain-containing protein</fullName>
    </recommendedName>
</protein>
<accession>A0A409YF96</accession>
<dbReference type="EMBL" id="NHTK01001223">
    <property type="protein sequence ID" value="PPR01692.1"/>
    <property type="molecule type" value="Genomic_DNA"/>
</dbReference>
<proteinExistence type="predicted"/>
<dbReference type="Gene3D" id="1.20.1280.50">
    <property type="match status" value="1"/>
</dbReference>
<dbReference type="STRING" id="181874.A0A409YF96"/>
<dbReference type="InterPro" id="IPR032675">
    <property type="entry name" value="LRR_dom_sf"/>
</dbReference>
<comment type="caution">
    <text evidence="2">The sequence shown here is derived from an EMBL/GenBank/DDBJ whole genome shotgun (WGS) entry which is preliminary data.</text>
</comment>